<name>A0A841MKJ8_9BACT</name>
<proteinExistence type="inferred from homology"/>
<evidence type="ECO:0000256" key="1">
    <source>
        <dbReference type="ARBA" id="ARBA00023239"/>
    </source>
</evidence>
<comment type="function">
    <text evidence="3">Lytic transglycosylase with a strong preference for naked glycan strands that lack stem peptides.</text>
</comment>
<keyword evidence="2 3" id="KW-0961">Cell wall biogenesis/degradation</keyword>
<dbReference type="InterPro" id="IPR012997">
    <property type="entry name" value="RplA"/>
</dbReference>
<dbReference type="InterPro" id="IPR036908">
    <property type="entry name" value="RlpA-like_sf"/>
</dbReference>
<dbReference type="HAMAP" id="MF_02071">
    <property type="entry name" value="RlpA"/>
    <property type="match status" value="1"/>
</dbReference>
<accession>A0A841MKJ8</accession>
<evidence type="ECO:0000256" key="4">
    <source>
        <dbReference type="RuleBase" id="RU003495"/>
    </source>
</evidence>
<feature type="domain" description="RlpA-like protein double-psi beta-barrel" evidence="5">
    <location>
        <begin position="29"/>
        <end position="117"/>
    </location>
</feature>
<evidence type="ECO:0000256" key="2">
    <source>
        <dbReference type="ARBA" id="ARBA00023316"/>
    </source>
</evidence>
<dbReference type="AlphaFoldDB" id="A0A841MKJ8"/>
<dbReference type="CDD" id="cd22268">
    <property type="entry name" value="DPBB_RlpA-like"/>
    <property type="match status" value="1"/>
</dbReference>
<sequence length="172" mass="19661">MRLWIFLLIAVFSGTFAYAKMEGDSLLIQQGVASFYGKRFHMRKTSNGETFHMDSMTAAHKTLPFGTILKVTRVDTGASVYVKVNDRLPRYSKRIIDLSRGAATKLDMIHDGVSVVRLEVEKPRVIDELIEYFGDNPPTTMRLRPIAKAINFYKPLPNWYFIPQLTFINSPL</sequence>
<dbReference type="GO" id="GO:0000270">
    <property type="term" value="P:peptidoglycan metabolic process"/>
    <property type="evidence" value="ECO:0007669"/>
    <property type="project" value="UniProtKB-UniRule"/>
</dbReference>
<keyword evidence="6" id="KW-0449">Lipoprotein</keyword>
<dbReference type="PANTHER" id="PTHR34183:SF1">
    <property type="entry name" value="ENDOLYTIC PEPTIDOGLYCAN TRANSGLYCOSYLASE RLPA"/>
    <property type="match status" value="1"/>
</dbReference>
<evidence type="ECO:0000313" key="7">
    <source>
        <dbReference type="Proteomes" id="UP000588604"/>
    </source>
</evidence>
<comment type="caution">
    <text evidence="6">The sequence shown here is derived from an EMBL/GenBank/DDBJ whole genome shotgun (WGS) entry which is preliminary data.</text>
</comment>
<dbReference type="EC" id="4.2.2.-" evidence="3"/>
<reference evidence="6 7" key="1">
    <citation type="submission" date="2020-08" db="EMBL/GenBank/DDBJ databases">
        <title>Genomic Encyclopedia of Type Strains, Phase IV (KMG-IV): sequencing the most valuable type-strain genomes for metagenomic binning, comparative biology and taxonomic classification.</title>
        <authorList>
            <person name="Goeker M."/>
        </authorList>
    </citation>
    <scope>NUCLEOTIDE SEQUENCE [LARGE SCALE GENOMIC DNA]</scope>
    <source>
        <strain evidence="6 7">DSM 102044</strain>
    </source>
</reference>
<gene>
    <name evidence="3" type="primary">rlpA</name>
    <name evidence="6" type="ORF">FHS59_001527</name>
</gene>
<comment type="similarity">
    <text evidence="3 4">Belongs to the RlpA family.</text>
</comment>
<dbReference type="Gene3D" id="2.40.40.10">
    <property type="entry name" value="RlpA-like domain"/>
    <property type="match status" value="1"/>
</dbReference>
<dbReference type="InterPro" id="IPR034718">
    <property type="entry name" value="RlpA"/>
</dbReference>
<dbReference type="EMBL" id="JACIJO010000002">
    <property type="protein sequence ID" value="MBB6325899.1"/>
    <property type="molecule type" value="Genomic_DNA"/>
</dbReference>
<organism evidence="6 7">
    <name type="scientific">Algoriphagus iocasae</name>
    <dbReference type="NCBI Taxonomy" id="1836499"/>
    <lineage>
        <taxon>Bacteria</taxon>
        <taxon>Pseudomonadati</taxon>
        <taxon>Bacteroidota</taxon>
        <taxon>Cytophagia</taxon>
        <taxon>Cytophagales</taxon>
        <taxon>Cyclobacteriaceae</taxon>
        <taxon>Algoriphagus</taxon>
    </lineage>
</organism>
<evidence type="ECO:0000313" key="6">
    <source>
        <dbReference type="EMBL" id="MBB6325899.1"/>
    </source>
</evidence>
<dbReference type="PANTHER" id="PTHR34183">
    <property type="entry name" value="ENDOLYTIC PEPTIDOGLYCAN TRANSGLYCOSYLASE RLPA"/>
    <property type="match status" value="1"/>
</dbReference>
<dbReference type="SUPFAM" id="SSF50685">
    <property type="entry name" value="Barwin-like endoglucanases"/>
    <property type="match status" value="1"/>
</dbReference>
<dbReference type="NCBIfam" id="TIGR00413">
    <property type="entry name" value="rlpA"/>
    <property type="match status" value="1"/>
</dbReference>
<dbReference type="InterPro" id="IPR009009">
    <property type="entry name" value="RlpA-like_DPBB"/>
</dbReference>
<dbReference type="Pfam" id="PF03330">
    <property type="entry name" value="DPBB_1"/>
    <property type="match status" value="1"/>
</dbReference>
<evidence type="ECO:0000259" key="5">
    <source>
        <dbReference type="Pfam" id="PF03330"/>
    </source>
</evidence>
<protein>
    <recommendedName>
        <fullName evidence="3">Probable endolytic peptidoglycan transglycosylase RlpA</fullName>
        <ecNumber evidence="3">4.2.2.-</ecNumber>
    </recommendedName>
</protein>
<dbReference type="GO" id="GO:0071555">
    <property type="term" value="P:cell wall organization"/>
    <property type="evidence" value="ECO:0007669"/>
    <property type="project" value="UniProtKB-KW"/>
</dbReference>
<dbReference type="Proteomes" id="UP000588604">
    <property type="component" value="Unassembled WGS sequence"/>
</dbReference>
<keyword evidence="7" id="KW-1185">Reference proteome</keyword>
<evidence type="ECO:0000256" key="3">
    <source>
        <dbReference type="HAMAP-Rule" id="MF_02071"/>
    </source>
</evidence>
<keyword evidence="1 3" id="KW-0456">Lyase</keyword>
<dbReference type="GO" id="GO:0008932">
    <property type="term" value="F:lytic endotransglycosylase activity"/>
    <property type="evidence" value="ECO:0007669"/>
    <property type="project" value="UniProtKB-UniRule"/>
</dbReference>